<dbReference type="GO" id="GO:0016485">
    <property type="term" value="P:protein processing"/>
    <property type="evidence" value="ECO:0007669"/>
    <property type="project" value="TreeGrafter"/>
</dbReference>
<evidence type="ECO:0000256" key="3">
    <source>
        <dbReference type="ARBA" id="ARBA00022448"/>
    </source>
</evidence>
<evidence type="ECO:0000256" key="5">
    <source>
        <dbReference type="ARBA" id="ARBA00022670"/>
    </source>
</evidence>
<dbReference type="GO" id="GO:0005737">
    <property type="term" value="C:cytoplasm"/>
    <property type="evidence" value="ECO:0007669"/>
    <property type="project" value="UniProtKB-SubCell"/>
</dbReference>
<evidence type="ECO:0000313" key="13">
    <source>
        <dbReference type="EMBL" id="KAK7601623.1"/>
    </source>
</evidence>
<dbReference type="PANTHER" id="PTHR22624:SF49">
    <property type="entry name" value="CYSTEINE PROTEASE"/>
    <property type="match status" value="1"/>
</dbReference>
<dbReference type="EC" id="3.4.22.-" evidence="11"/>
<keyword evidence="7" id="KW-0788">Thiol protease</keyword>
<gene>
    <name evidence="13" type="ORF">V9T40_009064</name>
</gene>
<comment type="function">
    <text evidence="11">Cysteine protease that plays a key role in autophagy by mediating both proteolytic activation and delipidation of ATG8 family proteins.</text>
</comment>
<dbReference type="GO" id="GO:0004197">
    <property type="term" value="F:cysteine-type endopeptidase activity"/>
    <property type="evidence" value="ECO:0007669"/>
    <property type="project" value="TreeGrafter"/>
</dbReference>
<dbReference type="GO" id="GO:0034727">
    <property type="term" value="P:piecemeal microautophagy of the nucleus"/>
    <property type="evidence" value="ECO:0007669"/>
    <property type="project" value="TreeGrafter"/>
</dbReference>
<dbReference type="InterPro" id="IPR005078">
    <property type="entry name" value="Peptidase_C54"/>
</dbReference>
<keyword evidence="9 11" id="KW-0072">Autophagy</keyword>
<evidence type="ECO:0000256" key="1">
    <source>
        <dbReference type="ARBA" id="ARBA00004496"/>
    </source>
</evidence>
<keyword evidence="4 11" id="KW-0963">Cytoplasm</keyword>
<comment type="subcellular location">
    <subcellularLocation>
        <location evidence="1 11">Cytoplasm</location>
    </subcellularLocation>
</comment>
<dbReference type="AlphaFoldDB" id="A0AAN9Y6F7"/>
<dbReference type="GO" id="GO:0019786">
    <property type="term" value="F:protein-phosphatidylethanolamide deconjugating activity"/>
    <property type="evidence" value="ECO:0007669"/>
    <property type="project" value="InterPro"/>
</dbReference>
<dbReference type="PANTHER" id="PTHR22624">
    <property type="entry name" value="CYSTEINE PROTEASE ATG4"/>
    <property type="match status" value="1"/>
</dbReference>
<dbReference type="InterPro" id="IPR046792">
    <property type="entry name" value="Peptidase_C54_cat"/>
</dbReference>
<keyword evidence="8 11" id="KW-0653">Protein transport</keyword>
<dbReference type="GO" id="GO:0035973">
    <property type="term" value="P:aggrephagy"/>
    <property type="evidence" value="ECO:0007669"/>
    <property type="project" value="TreeGrafter"/>
</dbReference>
<evidence type="ECO:0000313" key="14">
    <source>
        <dbReference type="Proteomes" id="UP001367676"/>
    </source>
</evidence>
<dbReference type="SUPFAM" id="SSF54001">
    <property type="entry name" value="Cysteine proteinases"/>
    <property type="match status" value="1"/>
</dbReference>
<evidence type="ECO:0000256" key="6">
    <source>
        <dbReference type="ARBA" id="ARBA00022801"/>
    </source>
</evidence>
<comment type="caution">
    <text evidence="13">The sequence shown here is derived from an EMBL/GenBank/DDBJ whole genome shotgun (WGS) entry which is preliminary data.</text>
</comment>
<evidence type="ECO:0000256" key="4">
    <source>
        <dbReference type="ARBA" id="ARBA00022490"/>
    </source>
</evidence>
<organism evidence="13 14">
    <name type="scientific">Parthenolecanium corni</name>
    <dbReference type="NCBI Taxonomy" id="536013"/>
    <lineage>
        <taxon>Eukaryota</taxon>
        <taxon>Metazoa</taxon>
        <taxon>Ecdysozoa</taxon>
        <taxon>Arthropoda</taxon>
        <taxon>Hexapoda</taxon>
        <taxon>Insecta</taxon>
        <taxon>Pterygota</taxon>
        <taxon>Neoptera</taxon>
        <taxon>Paraneoptera</taxon>
        <taxon>Hemiptera</taxon>
        <taxon>Sternorrhyncha</taxon>
        <taxon>Coccoidea</taxon>
        <taxon>Coccidae</taxon>
        <taxon>Parthenolecanium</taxon>
    </lineage>
</organism>
<dbReference type="GO" id="GO:0000045">
    <property type="term" value="P:autophagosome assembly"/>
    <property type="evidence" value="ECO:0007669"/>
    <property type="project" value="TreeGrafter"/>
</dbReference>
<dbReference type="InterPro" id="IPR038765">
    <property type="entry name" value="Papain-like_cys_pep_sf"/>
</dbReference>
<sequence>MDLKHFLRNNNKLLDKFNMDLMFEAYLTHESTSQPEPDDIPHTKDPVWILGKKYNALKELEEIRKDIRSRLWFSYRKGFVSIGDTGITSDKGWGCMLRCGQMVMAQALLFLHLGRDWKWTPMTKDKLYLKILRMFEDMKCVPYSIHQIALTGASEGKQVGEWFGPNTVAQVLKKLAVHDDWNSIVLHIALDNLLVTNEVKRLCLQTSKSDGNPSKDRFLNRSHLSKNSWKPLVLIIPVRLGIAEINPIYLNAFKACFTFQQSLGVIGGKPNHALYFIGCVGNDVIFLDPHTTQSSGSVNNKENDQERKIDNSYHCQFASRLHILQMDPSVAVCFLCRFESEFDSLCDLLKDNLLSTGKQPLFEICEERTDHWRTVHPRELKVESSNSKSLPFNVLELSGQPLNDHSDDDFEFL</sequence>
<evidence type="ECO:0000256" key="11">
    <source>
        <dbReference type="RuleBase" id="RU363115"/>
    </source>
</evidence>
<proteinExistence type="inferred from homology"/>
<dbReference type="Pfam" id="PF03416">
    <property type="entry name" value="Peptidase_C54"/>
    <property type="match status" value="1"/>
</dbReference>
<evidence type="ECO:0000256" key="9">
    <source>
        <dbReference type="ARBA" id="ARBA00023006"/>
    </source>
</evidence>
<comment type="catalytic activity">
    <reaction evidence="10">
        <text>[protein]-C-terminal L-amino acid-glycyl-phosphatidylethanolamide + H2O = [protein]-C-terminal L-amino acid-glycine + a 1,2-diacyl-sn-glycero-3-phosphoethanolamine</text>
        <dbReference type="Rhea" id="RHEA:67548"/>
        <dbReference type="Rhea" id="RHEA-COMP:17323"/>
        <dbReference type="Rhea" id="RHEA-COMP:17324"/>
        <dbReference type="ChEBI" id="CHEBI:15377"/>
        <dbReference type="ChEBI" id="CHEBI:64612"/>
        <dbReference type="ChEBI" id="CHEBI:172940"/>
        <dbReference type="ChEBI" id="CHEBI:172941"/>
    </reaction>
    <physiologicalReaction direction="left-to-right" evidence="10">
        <dbReference type="Rhea" id="RHEA:67549"/>
    </physiologicalReaction>
</comment>
<reference evidence="13 14" key="1">
    <citation type="submission" date="2024-03" db="EMBL/GenBank/DDBJ databases">
        <title>Adaptation during the transition from Ophiocordyceps entomopathogen to insect associate is accompanied by gene loss and intensified selection.</title>
        <authorList>
            <person name="Ward C.M."/>
            <person name="Onetto C.A."/>
            <person name="Borneman A.R."/>
        </authorList>
    </citation>
    <scope>NUCLEOTIDE SEQUENCE [LARGE SCALE GENOMIC DNA]</scope>
    <source>
        <strain evidence="13">AWRI1</strain>
        <tissue evidence="13">Single Adult Female</tissue>
    </source>
</reference>
<keyword evidence="3" id="KW-0813">Transport</keyword>
<keyword evidence="6 11" id="KW-0378">Hydrolase</keyword>
<evidence type="ECO:0000256" key="7">
    <source>
        <dbReference type="ARBA" id="ARBA00022807"/>
    </source>
</evidence>
<keyword evidence="14" id="KW-1185">Reference proteome</keyword>
<evidence type="ECO:0000256" key="10">
    <source>
        <dbReference type="ARBA" id="ARBA00029362"/>
    </source>
</evidence>
<evidence type="ECO:0000259" key="12">
    <source>
        <dbReference type="Pfam" id="PF03416"/>
    </source>
</evidence>
<keyword evidence="5 11" id="KW-0645">Protease</keyword>
<dbReference type="EMBL" id="JBBCAQ010000010">
    <property type="protein sequence ID" value="KAK7601623.1"/>
    <property type="molecule type" value="Genomic_DNA"/>
</dbReference>
<feature type="domain" description="Peptidase C54 catalytic" evidence="12">
    <location>
        <begin position="61"/>
        <end position="347"/>
    </location>
</feature>
<name>A0AAN9Y6F7_9HEMI</name>
<dbReference type="GO" id="GO:0000423">
    <property type="term" value="P:mitophagy"/>
    <property type="evidence" value="ECO:0007669"/>
    <property type="project" value="TreeGrafter"/>
</dbReference>
<protein>
    <recommendedName>
        <fullName evidence="11">Cysteine protease</fullName>
        <ecNumber evidence="11">3.4.22.-</ecNumber>
    </recommendedName>
</protein>
<dbReference type="Proteomes" id="UP001367676">
    <property type="component" value="Unassembled WGS sequence"/>
</dbReference>
<accession>A0AAN9Y6F7</accession>
<dbReference type="GO" id="GO:0015031">
    <property type="term" value="P:protein transport"/>
    <property type="evidence" value="ECO:0007669"/>
    <property type="project" value="UniProtKB-KW"/>
</dbReference>
<comment type="similarity">
    <text evidence="2 11">Belongs to the peptidase C54 family.</text>
</comment>
<evidence type="ECO:0000256" key="8">
    <source>
        <dbReference type="ARBA" id="ARBA00022927"/>
    </source>
</evidence>
<evidence type="ECO:0000256" key="2">
    <source>
        <dbReference type="ARBA" id="ARBA00010958"/>
    </source>
</evidence>